<feature type="transmembrane region" description="Helical" evidence="6">
    <location>
        <begin position="24"/>
        <end position="48"/>
    </location>
</feature>
<feature type="transmembrane region" description="Helical" evidence="6">
    <location>
        <begin position="335"/>
        <end position="358"/>
    </location>
</feature>
<dbReference type="GO" id="GO:0005886">
    <property type="term" value="C:plasma membrane"/>
    <property type="evidence" value="ECO:0007669"/>
    <property type="project" value="UniProtKB-SubCell"/>
</dbReference>
<evidence type="ECO:0000256" key="4">
    <source>
        <dbReference type="ARBA" id="ARBA00022989"/>
    </source>
</evidence>
<protein>
    <submittedName>
        <fullName evidence="7">Sugar translocase</fullName>
    </submittedName>
</protein>
<sequence>MNEDFEGGEEQVNKEKKNSIGSNILHLFYSTALSSILNAAALIVLASYLQSNHYGVFSVALAFAMIMGYFTDAGLSDITLREGSKPKVKLQELISSYVKMRLALLVVTFFIGFSFIHMFNSSNGELIRTAYYLIIPMVTGVALQSIGTIFYQLIEKMQYYGLIRMVSSFCLVTAMVIGMGLQLNPLIMCALYGFSYLTAGIFGLILVMKDVSIRFSYPFHKGLFKNLGSFTLGGLLFVLLPHIGPIILEKTIPIAAVGLFAVAYRIPQALQQIPFIVAGAYYPVLFRSFQNQNLERHLDHRITQTKIMSLVGMMMVLPFFYLSEYVIKVLFGTEWLGAAFPLKVLSLMLLLQSINIALADGLTTMEKQNFRTFIQFVTVIVGVGMYITLSLSYGVIGAAITGVAIEVLALLGFWLCSPNRWVLFKKSLFPYLSYFFAGLLLMEWLETFHAILALSLHSILVLLLPLLDTELRRKITVYTQHWILKYKQGRVPKHSGGVGNGPSKANGS</sequence>
<reference evidence="7 8" key="1">
    <citation type="submission" date="2018-08" db="EMBL/GenBank/DDBJ databases">
        <title>Genome sequence of strict halophilic Halobacillus trueperi SS1 isolated from Lunsu, a salty water body of North West Himalayas.</title>
        <authorList>
            <person name="Gupta S."/>
            <person name="Sharma P."/>
            <person name="Dev K."/>
            <person name="Baumler D."/>
            <person name="Sourirajan A."/>
        </authorList>
    </citation>
    <scope>NUCLEOTIDE SEQUENCE [LARGE SCALE GENOMIC DNA]</scope>
    <source>
        <strain evidence="7 8">SS1</strain>
    </source>
</reference>
<feature type="transmembrane region" description="Helical" evidence="6">
    <location>
        <begin position="185"/>
        <end position="207"/>
    </location>
</feature>
<feature type="transmembrane region" description="Helical" evidence="6">
    <location>
        <begin position="101"/>
        <end position="119"/>
    </location>
</feature>
<comment type="subcellular location">
    <subcellularLocation>
        <location evidence="1">Cell membrane</location>
        <topology evidence="1">Multi-pass membrane protein</topology>
    </subcellularLocation>
</comment>
<evidence type="ECO:0000313" key="7">
    <source>
        <dbReference type="EMBL" id="RDY71607.1"/>
    </source>
</evidence>
<accession>A0A3D8VQR5</accession>
<feature type="transmembrane region" description="Helical" evidence="6">
    <location>
        <begin position="161"/>
        <end position="179"/>
    </location>
</feature>
<name>A0A3D8VQR5_9BACI</name>
<feature type="transmembrane region" description="Helical" evidence="6">
    <location>
        <begin position="370"/>
        <end position="389"/>
    </location>
</feature>
<feature type="transmembrane region" description="Helical" evidence="6">
    <location>
        <begin position="395"/>
        <end position="416"/>
    </location>
</feature>
<feature type="transmembrane region" description="Helical" evidence="6">
    <location>
        <begin position="268"/>
        <end position="286"/>
    </location>
</feature>
<dbReference type="EMBL" id="QTLC01000028">
    <property type="protein sequence ID" value="RDY71607.1"/>
    <property type="molecule type" value="Genomic_DNA"/>
</dbReference>
<dbReference type="Proteomes" id="UP000257032">
    <property type="component" value="Unassembled WGS sequence"/>
</dbReference>
<dbReference type="Pfam" id="PF01943">
    <property type="entry name" value="Polysacc_synt"/>
    <property type="match status" value="1"/>
</dbReference>
<evidence type="ECO:0000256" key="5">
    <source>
        <dbReference type="ARBA" id="ARBA00023136"/>
    </source>
</evidence>
<dbReference type="AlphaFoldDB" id="A0A3D8VQR5"/>
<gene>
    <name evidence="7" type="ORF">DXT76_06235</name>
</gene>
<keyword evidence="5 6" id="KW-0472">Membrane</keyword>
<comment type="caution">
    <text evidence="7">The sequence shown here is derived from an EMBL/GenBank/DDBJ whole genome shotgun (WGS) entry which is preliminary data.</text>
</comment>
<keyword evidence="2" id="KW-1003">Cell membrane</keyword>
<evidence type="ECO:0000313" key="8">
    <source>
        <dbReference type="Proteomes" id="UP000257032"/>
    </source>
</evidence>
<dbReference type="InterPro" id="IPR050833">
    <property type="entry name" value="Poly_Biosynth_Transport"/>
</dbReference>
<dbReference type="PANTHER" id="PTHR30250">
    <property type="entry name" value="PST FAMILY PREDICTED COLANIC ACID TRANSPORTER"/>
    <property type="match status" value="1"/>
</dbReference>
<feature type="transmembrane region" description="Helical" evidence="6">
    <location>
        <begin position="451"/>
        <end position="467"/>
    </location>
</feature>
<proteinExistence type="predicted"/>
<feature type="transmembrane region" description="Helical" evidence="6">
    <location>
        <begin position="54"/>
        <end position="80"/>
    </location>
</feature>
<evidence type="ECO:0000256" key="6">
    <source>
        <dbReference type="SAM" id="Phobius"/>
    </source>
</evidence>
<feature type="transmembrane region" description="Helical" evidence="6">
    <location>
        <begin position="307"/>
        <end position="323"/>
    </location>
</feature>
<feature type="transmembrane region" description="Helical" evidence="6">
    <location>
        <begin position="131"/>
        <end position="154"/>
    </location>
</feature>
<evidence type="ECO:0000256" key="3">
    <source>
        <dbReference type="ARBA" id="ARBA00022692"/>
    </source>
</evidence>
<dbReference type="PANTHER" id="PTHR30250:SF11">
    <property type="entry name" value="O-ANTIGEN TRANSPORTER-RELATED"/>
    <property type="match status" value="1"/>
</dbReference>
<evidence type="ECO:0000256" key="2">
    <source>
        <dbReference type="ARBA" id="ARBA00022475"/>
    </source>
</evidence>
<evidence type="ECO:0000256" key="1">
    <source>
        <dbReference type="ARBA" id="ARBA00004651"/>
    </source>
</evidence>
<feature type="transmembrane region" description="Helical" evidence="6">
    <location>
        <begin position="428"/>
        <end position="445"/>
    </location>
</feature>
<feature type="transmembrane region" description="Helical" evidence="6">
    <location>
        <begin position="227"/>
        <end position="248"/>
    </location>
</feature>
<keyword evidence="4 6" id="KW-1133">Transmembrane helix</keyword>
<organism evidence="7 8">
    <name type="scientific">Halobacillus trueperi</name>
    <dbReference type="NCBI Taxonomy" id="156205"/>
    <lineage>
        <taxon>Bacteria</taxon>
        <taxon>Bacillati</taxon>
        <taxon>Bacillota</taxon>
        <taxon>Bacilli</taxon>
        <taxon>Bacillales</taxon>
        <taxon>Bacillaceae</taxon>
        <taxon>Halobacillus</taxon>
    </lineage>
</organism>
<keyword evidence="3 6" id="KW-0812">Transmembrane</keyword>
<dbReference type="InterPro" id="IPR002797">
    <property type="entry name" value="Polysacc_synth"/>
</dbReference>